<keyword evidence="2" id="KW-1185">Reference proteome</keyword>
<dbReference type="EMBL" id="JAQNDO010000001">
    <property type="protein sequence ID" value="MDC0743485.1"/>
    <property type="molecule type" value="Genomic_DNA"/>
</dbReference>
<reference evidence="1 2" key="1">
    <citation type="submission" date="2022-11" db="EMBL/GenBank/DDBJ databases">
        <title>Minimal conservation of predation-associated metabolite biosynthetic gene clusters underscores biosynthetic potential of Myxococcota including descriptions for ten novel species: Archangium lansinium sp. nov., Myxococcus landrumus sp. nov., Nannocystis bai.</title>
        <authorList>
            <person name="Ahearne A."/>
            <person name="Stevens C."/>
            <person name="Dowd S."/>
        </authorList>
    </citation>
    <scope>NUCLEOTIDE SEQUENCE [LARGE SCALE GENOMIC DNA]</scope>
    <source>
        <strain evidence="1 2">RJM3</strain>
    </source>
</reference>
<sequence>MRDEPATVTVSMDLPSSLIFQRLRALGRVLGLRITLGGRTLDLSLETGASERTPSWSAGDVERPETLNFRTRQPEVGGLLCPKLFGNPPDFRRYAHVAMVDPVVPWPARLLLAPLLAMTEDDLLELSYKDPATLLSRVGEAEAAGQRVNGWSPNELVWWSIPLIAPPLRAASVEESLALVGDASFGRAIHDAYRRIVNRRNRLRRLKELDAPAVIVENERRMAIEAVDQLLANPDLEKPCIYEDEDDEEGKRTPMMDATTLFLEALTPALVEIARTNPSGGGWITKAASLRAARGGTGSRVSALWSLASERPQEPLGEEGMKVLVLSGLEHLVK</sequence>
<proteinExistence type="predicted"/>
<evidence type="ECO:0000313" key="2">
    <source>
        <dbReference type="Proteomes" id="UP001221411"/>
    </source>
</evidence>
<evidence type="ECO:0000313" key="1">
    <source>
        <dbReference type="EMBL" id="MDC0743485.1"/>
    </source>
</evidence>
<dbReference type="RefSeq" id="WP_271919063.1">
    <property type="nucleotide sequence ID" value="NZ_JAQNDO010000001.1"/>
</dbReference>
<gene>
    <name evidence="1" type="ORF">POL67_19320</name>
</gene>
<organism evidence="1 2">
    <name type="scientific">Polyangium mundeleinium</name>
    <dbReference type="NCBI Taxonomy" id="2995306"/>
    <lineage>
        <taxon>Bacteria</taxon>
        <taxon>Pseudomonadati</taxon>
        <taxon>Myxococcota</taxon>
        <taxon>Polyangia</taxon>
        <taxon>Polyangiales</taxon>
        <taxon>Polyangiaceae</taxon>
        <taxon>Polyangium</taxon>
    </lineage>
</organism>
<name>A0ABT5ERU0_9BACT</name>
<comment type="caution">
    <text evidence="1">The sequence shown here is derived from an EMBL/GenBank/DDBJ whole genome shotgun (WGS) entry which is preliminary data.</text>
</comment>
<dbReference type="Proteomes" id="UP001221411">
    <property type="component" value="Unassembled WGS sequence"/>
</dbReference>
<protein>
    <submittedName>
        <fullName evidence="1">Uncharacterized protein</fullName>
    </submittedName>
</protein>
<dbReference type="SUPFAM" id="SSF64484">
    <property type="entry name" value="beta and beta-prime subunits of DNA dependent RNA-polymerase"/>
    <property type="match status" value="1"/>
</dbReference>
<accession>A0ABT5ERU0</accession>